<keyword evidence="3" id="KW-1185">Reference proteome</keyword>
<evidence type="ECO:0000313" key="2">
    <source>
        <dbReference type="EMBL" id="EGJ34268.1"/>
    </source>
</evidence>
<gene>
    <name evidence="2" type="ORF">LYNGBM3L_24470</name>
</gene>
<dbReference type="EMBL" id="GL890840">
    <property type="protein sequence ID" value="EGJ34268.1"/>
    <property type="molecule type" value="Genomic_DNA"/>
</dbReference>
<sequence length="136" mass="15931">MGADSMILPGGKAPQKVNPLTQSYVLRHHRNKFPRNARRLQRTPLRNLRITQCIEAMHRVDDSLAGALQNVLNRVFFWRGFLRIITRSYILRVIFGIWAKFGIHLGHLLLVVNNIIIKIIKYLVKGFYDFFWGKVF</sequence>
<name>F4XNK9_9CYAN</name>
<protein>
    <submittedName>
        <fullName evidence="2">Uncharacterized protein</fullName>
    </submittedName>
</protein>
<proteinExistence type="predicted"/>
<evidence type="ECO:0000313" key="3">
    <source>
        <dbReference type="Proteomes" id="UP000003959"/>
    </source>
</evidence>
<accession>F4XNK9</accession>
<evidence type="ECO:0000256" key="1">
    <source>
        <dbReference type="SAM" id="Phobius"/>
    </source>
</evidence>
<keyword evidence="1" id="KW-0472">Membrane</keyword>
<feature type="transmembrane region" description="Helical" evidence="1">
    <location>
        <begin position="89"/>
        <end position="112"/>
    </location>
</feature>
<keyword evidence="1" id="KW-1133">Transmembrane helix</keyword>
<keyword evidence="1" id="KW-0812">Transmembrane</keyword>
<dbReference type="Proteomes" id="UP000003959">
    <property type="component" value="Unassembled WGS sequence"/>
</dbReference>
<reference evidence="3" key="1">
    <citation type="journal article" date="2011" name="Proc. Natl. Acad. Sci. U.S.A.">
        <title>Genomic insights into the physiology and ecology of the marine filamentous cyanobacterium Lyngbya majuscula.</title>
        <authorList>
            <person name="Jones A.C."/>
            <person name="Monroe E.A."/>
            <person name="Podell S."/>
            <person name="Hess W.R."/>
            <person name="Klages S."/>
            <person name="Esquenazi E."/>
            <person name="Niessen S."/>
            <person name="Hoover H."/>
            <person name="Rothmann M."/>
            <person name="Lasken R.S."/>
            <person name="Yates J.R.III."/>
            <person name="Reinhardt R."/>
            <person name="Kube M."/>
            <person name="Burkart M.D."/>
            <person name="Allen E.E."/>
            <person name="Dorrestein P.C."/>
            <person name="Gerwick W.H."/>
            <person name="Gerwick L."/>
        </authorList>
    </citation>
    <scope>NUCLEOTIDE SEQUENCE [LARGE SCALE GENOMIC DNA]</scope>
    <source>
        <strain evidence="3">3L</strain>
    </source>
</reference>
<dbReference type="HOGENOM" id="CLU_1873091_0_0_3"/>
<dbReference type="AlphaFoldDB" id="F4XNK9"/>
<organism evidence="2 3">
    <name type="scientific">Moorena producens 3L</name>
    <dbReference type="NCBI Taxonomy" id="489825"/>
    <lineage>
        <taxon>Bacteria</taxon>
        <taxon>Bacillati</taxon>
        <taxon>Cyanobacteriota</taxon>
        <taxon>Cyanophyceae</taxon>
        <taxon>Coleofasciculales</taxon>
        <taxon>Coleofasciculaceae</taxon>
        <taxon>Moorena</taxon>
    </lineage>
</organism>